<dbReference type="PANTHER" id="PTHR22600:SF57">
    <property type="entry name" value="BETA-N-ACETYLHEXOSAMINIDASE"/>
    <property type="match status" value="1"/>
</dbReference>
<evidence type="ECO:0000256" key="5">
    <source>
        <dbReference type="ARBA" id="ARBA00023295"/>
    </source>
</evidence>
<dbReference type="InterPro" id="IPR013783">
    <property type="entry name" value="Ig-like_fold"/>
</dbReference>
<dbReference type="InterPro" id="IPR029018">
    <property type="entry name" value="Hex-like_dom2"/>
</dbReference>
<dbReference type="InterPro" id="IPR025705">
    <property type="entry name" value="Beta_hexosaminidase_sua/sub"/>
</dbReference>
<dbReference type="SUPFAM" id="SSF51445">
    <property type="entry name" value="(Trans)glycosidases"/>
    <property type="match status" value="1"/>
</dbReference>
<dbReference type="SUPFAM" id="SSF49384">
    <property type="entry name" value="Carbohydrate-binding domain"/>
    <property type="match status" value="1"/>
</dbReference>
<sequence length="854" mass="98204">MVLDQDTLKQLGDGLIVKYTVLDNLKLGRHLYEASIEITNSARVDLPRDNWEIYLCHIRLIEPDVASSQEKCEIKKSGVCFTHINGCLFKLEPSENFKTLKKGETLVINITAEIYSVARCDYLPNWFIVADGLEPCLIQSTVGEDLKFVQPFDKPCQWKRFDYELANGLKRFDLYDPFTPEVRFEKHFVEDLKKPGKLIIPTPLNLSVEEKRVEFSPTEWQIVSDDIFIQEAEYLSEKSKVKIGKSGTSSKTIAIKQTRDLMIKNERIPGSSEGYRILVNDGSIILEARDRPGIFYACQSFLSLLDKHNNIPVCCIEDSPRYTYRGMHIDVSRNFKTKEDILKLLEIMAMYKLNKLHFHLTDDEGWRLEIPGLPELTQVGSKRGYSSGENTYILPVLGSGPFPTGSGTGYYSVSEYREILTYAAARHIEVIPEIDMPGHSHAAIVSMRTRYKNFMEKGQQREAEEYLLSDLSDKLEAKSVQMFAENSLNPGLESTFTFVEKVVKELKIMHADVNPLKTFHFGGDEVPYKAWKSSPACQALVSSGVVDSVGDLMDYFVRRVAGIVANYDLSLGAWQDGIMDDNEPCERSRFPNKEVYVYAWKNVWELQHAADSVKLANKGYKIVMSQGTHLYFDHPYEPDPEERGLYWACRYIDTRKVFNFMPQNLYANADYKLTGEVISQQDRKKMMKKQFSESLEKSENIIGVQGQLWTELVRTSEQFGEMIFPRLLSLAERGWYKAEWEDFDDDTERKIHQDKDWVFFANALGYKELQRLDDCDMAYYIPPPGARWLSEGVFETICCYPGLTIQYSTDNTNWTDYTQTVQLQQSIPQVLLKTLSTNRKRCSRIVVLKSEVTK</sequence>
<dbReference type="RefSeq" id="XP_009064995.1">
    <property type="nucleotide sequence ID" value="XM_009066747.1"/>
</dbReference>
<keyword evidence="11" id="KW-1185">Reference proteome</keyword>
<dbReference type="EC" id="3.2.1.52" evidence="3"/>
<dbReference type="HOGENOM" id="CLU_007082_4_1_1"/>
<evidence type="ECO:0000256" key="6">
    <source>
        <dbReference type="ARBA" id="ARBA00030512"/>
    </source>
</evidence>
<dbReference type="GO" id="GO:0016020">
    <property type="term" value="C:membrane"/>
    <property type="evidence" value="ECO:0007669"/>
    <property type="project" value="TreeGrafter"/>
</dbReference>
<proteinExistence type="inferred from homology"/>
<dbReference type="Pfam" id="PF00728">
    <property type="entry name" value="Glyco_hydro_20"/>
    <property type="match status" value="1"/>
</dbReference>
<dbReference type="Gene3D" id="2.60.40.290">
    <property type="match status" value="1"/>
</dbReference>
<protein>
    <recommendedName>
        <fullName evidence="3">beta-N-acetylhexosaminidase</fullName>
        <ecNumber evidence="3">3.2.1.52</ecNumber>
    </recommendedName>
    <alternativeName>
        <fullName evidence="6">Beta-N-acetylhexosaminidase</fullName>
    </alternativeName>
    <alternativeName>
        <fullName evidence="7">N-acetyl-beta-glucosaminidase</fullName>
    </alternativeName>
</protein>
<name>V3ZPJ1_LOTGI</name>
<evidence type="ECO:0000256" key="8">
    <source>
        <dbReference type="PIRSR" id="PIRSR625705-1"/>
    </source>
</evidence>
<dbReference type="Gene3D" id="2.60.40.10">
    <property type="entry name" value="Immunoglobulins"/>
    <property type="match status" value="1"/>
</dbReference>
<dbReference type="GO" id="GO:0030247">
    <property type="term" value="F:polysaccharide binding"/>
    <property type="evidence" value="ECO:0007669"/>
    <property type="project" value="InterPro"/>
</dbReference>
<dbReference type="OrthoDB" id="428480at2759"/>
<accession>V3ZPJ1</accession>
<dbReference type="Pfam" id="PF02838">
    <property type="entry name" value="Glyco_hydro_20b"/>
    <property type="match status" value="1"/>
</dbReference>
<evidence type="ECO:0000259" key="9">
    <source>
        <dbReference type="SMART" id="SM01081"/>
    </source>
</evidence>
<evidence type="ECO:0000256" key="4">
    <source>
        <dbReference type="ARBA" id="ARBA00022801"/>
    </source>
</evidence>
<dbReference type="Pfam" id="PF03174">
    <property type="entry name" value="CHB_HEX_C"/>
    <property type="match status" value="1"/>
</dbReference>
<evidence type="ECO:0000256" key="2">
    <source>
        <dbReference type="ARBA" id="ARBA00006285"/>
    </source>
</evidence>
<dbReference type="GeneID" id="20250120"/>
<dbReference type="InterPro" id="IPR015882">
    <property type="entry name" value="HEX_bac_N"/>
</dbReference>
<dbReference type="PRINTS" id="PR00738">
    <property type="entry name" value="GLHYDRLASE20"/>
</dbReference>
<dbReference type="PANTHER" id="PTHR22600">
    <property type="entry name" value="BETA-HEXOSAMINIDASE"/>
    <property type="match status" value="1"/>
</dbReference>
<dbReference type="InterPro" id="IPR012291">
    <property type="entry name" value="CBM2_carb-bd_dom_sf"/>
</dbReference>
<comment type="catalytic activity">
    <reaction evidence="1">
        <text>Hydrolysis of terminal non-reducing N-acetyl-D-hexosamine residues in N-acetyl-beta-D-hexosaminides.</text>
        <dbReference type="EC" id="3.2.1.52"/>
    </reaction>
</comment>
<dbReference type="CDD" id="cd02847">
    <property type="entry name" value="E_set_Chitobiase_C"/>
    <property type="match status" value="1"/>
</dbReference>
<reference evidence="10 11" key="1">
    <citation type="journal article" date="2013" name="Nature">
        <title>Insights into bilaterian evolution from three spiralian genomes.</title>
        <authorList>
            <person name="Simakov O."/>
            <person name="Marletaz F."/>
            <person name="Cho S.J."/>
            <person name="Edsinger-Gonzales E."/>
            <person name="Havlak P."/>
            <person name="Hellsten U."/>
            <person name="Kuo D.H."/>
            <person name="Larsson T."/>
            <person name="Lv J."/>
            <person name="Arendt D."/>
            <person name="Savage R."/>
            <person name="Osoegawa K."/>
            <person name="de Jong P."/>
            <person name="Grimwood J."/>
            <person name="Chapman J.A."/>
            <person name="Shapiro H."/>
            <person name="Aerts A."/>
            <person name="Otillar R.P."/>
            <person name="Terry A.Y."/>
            <person name="Boore J.L."/>
            <person name="Grigoriev I.V."/>
            <person name="Lindberg D.R."/>
            <person name="Seaver E.C."/>
            <person name="Weisblat D.A."/>
            <person name="Putnam N.H."/>
            <person name="Rokhsar D.S."/>
        </authorList>
    </citation>
    <scope>NUCLEOTIDE SEQUENCE [LARGE SCALE GENOMIC DNA]</scope>
</reference>
<dbReference type="SMART" id="SM01081">
    <property type="entry name" value="CHB_HEX"/>
    <property type="match status" value="1"/>
</dbReference>
<dbReference type="InterPro" id="IPR017853">
    <property type="entry name" value="GH"/>
</dbReference>
<dbReference type="InterPro" id="IPR014756">
    <property type="entry name" value="Ig_E-set"/>
</dbReference>
<dbReference type="CTD" id="20250120"/>
<gene>
    <name evidence="10" type="ORF">LOTGIDRAFT_236342</name>
</gene>
<evidence type="ECO:0000313" key="11">
    <source>
        <dbReference type="Proteomes" id="UP000030746"/>
    </source>
</evidence>
<dbReference type="GO" id="GO:0004563">
    <property type="term" value="F:beta-N-acetylhexosaminidase activity"/>
    <property type="evidence" value="ECO:0007669"/>
    <property type="project" value="UniProtKB-EC"/>
</dbReference>
<dbReference type="SUPFAM" id="SSF55545">
    <property type="entry name" value="beta-N-acetylhexosaminidase-like domain"/>
    <property type="match status" value="1"/>
</dbReference>
<dbReference type="GO" id="GO:0030203">
    <property type="term" value="P:glycosaminoglycan metabolic process"/>
    <property type="evidence" value="ECO:0007669"/>
    <property type="project" value="TreeGrafter"/>
</dbReference>
<keyword evidence="4" id="KW-0378">Hydrolase</keyword>
<dbReference type="Gene3D" id="3.20.20.80">
    <property type="entry name" value="Glycosidases"/>
    <property type="match status" value="1"/>
</dbReference>
<comment type="similarity">
    <text evidence="2">Belongs to the glycosyl hydrolase 20 family.</text>
</comment>
<dbReference type="Pfam" id="PF03173">
    <property type="entry name" value="CHB_HEX"/>
    <property type="match status" value="1"/>
</dbReference>
<evidence type="ECO:0000256" key="3">
    <source>
        <dbReference type="ARBA" id="ARBA00012663"/>
    </source>
</evidence>
<dbReference type="InterPro" id="IPR008965">
    <property type="entry name" value="CBM2/CBM3_carb-bd_dom_sf"/>
</dbReference>
<dbReference type="EMBL" id="KB203534">
    <property type="protein sequence ID" value="ESO84390.1"/>
    <property type="molecule type" value="Genomic_DNA"/>
</dbReference>
<dbReference type="OMA" id="SANCEIP"/>
<evidence type="ECO:0000256" key="1">
    <source>
        <dbReference type="ARBA" id="ARBA00001231"/>
    </source>
</evidence>
<organism evidence="10 11">
    <name type="scientific">Lottia gigantea</name>
    <name type="common">Giant owl limpet</name>
    <dbReference type="NCBI Taxonomy" id="225164"/>
    <lineage>
        <taxon>Eukaryota</taxon>
        <taxon>Metazoa</taxon>
        <taxon>Spiralia</taxon>
        <taxon>Lophotrochozoa</taxon>
        <taxon>Mollusca</taxon>
        <taxon>Gastropoda</taxon>
        <taxon>Patellogastropoda</taxon>
        <taxon>Lottioidea</taxon>
        <taxon>Lottiidae</taxon>
        <taxon>Lottia</taxon>
    </lineage>
</organism>
<dbReference type="AlphaFoldDB" id="V3ZPJ1"/>
<dbReference type="KEGG" id="lgi:LOTGIDRAFT_236342"/>
<feature type="domain" description="Chitobiase/beta-hexosaminidases N-terminal" evidence="9">
    <location>
        <begin position="13"/>
        <end position="182"/>
    </location>
</feature>
<evidence type="ECO:0000256" key="7">
    <source>
        <dbReference type="ARBA" id="ARBA00033000"/>
    </source>
</evidence>
<keyword evidence="5" id="KW-0326">Glycosidase</keyword>
<dbReference type="GO" id="GO:0005975">
    <property type="term" value="P:carbohydrate metabolic process"/>
    <property type="evidence" value="ECO:0007669"/>
    <property type="project" value="InterPro"/>
</dbReference>
<dbReference type="Gene3D" id="3.30.379.10">
    <property type="entry name" value="Chitobiase/beta-hexosaminidase domain 2-like"/>
    <property type="match status" value="1"/>
</dbReference>
<dbReference type="Proteomes" id="UP000030746">
    <property type="component" value="Unassembled WGS sequence"/>
</dbReference>
<dbReference type="STRING" id="225164.V3ZPJ1"/>
<dbReference type="InterPro" id="IPR004867">
    <property type="entry name" value="CHB_C_dom"/>
</dbReference>
<dbReference type="InterPro" id="IPR015883">
    <property type="entry name" value="Glyco_hydro_20_cat"/>
</dbReference>
<feature type="active site" description="Proton donor" evidence="8">
    <location>
        <position position="525"/>
    </location>
</feature>
<dbReference type="SUPFAM" id="SSF81296">
    <property type="entry name" value="E set domains"/>
    <property type="match status" value="1"/>
</dbReference>
<dbReference type="InterPro" id="IPR004866">
    <property type="entry name" value="CHB/HEX_N_dom"/>
</dbReference>
<evidence type="ECO:0000313" key="10">
    <source>
        <dbReference type="EMBL" id="ESO84390.1"/>
    </source>
</evidence>